<reference evidence="9" key="1">
    <citation type="submission" date="2022-05" db="EMBL/GenBank/DDBJ databases">
        <title>Sphingomonas sp. strain RP10 Genome sequencing and assembly.</title>
        <authorList>
            <person name="Kim I."/>
        </authorList>
    </citation>
    <scope>NUCLEOTIDE SEQUENCE</scope>
    <source>
        <strain evidence="9">RP10</strain>
    </source>
</reference>
<dbReference type="EMBL" id="JAMLDY010000006">
    <property type="protein sequence ID" value="MCP3734474.1"/>
    <property type="molecule type" value="Genomic_DNA"/>
</dbReference>
<evidence type="ECO:0000313" key="9">
    <source>
        <dbReference type="EMBL" id="MCP3734474.1"/>
    </source>
</evidence>
<evidence type="ECO:0000256" key="5">
    <source>
        <dbReference type="ARBA" id="ARBA00022748"/>
    </source>
</evidence>
<dbReference type="GO" id="GO:0005886">
    <property type="term" value="C:plasma membrane"/>
    <property type="evidence" value="ECO:0007669"/>
    <property type="project" value="TreeGrafter"/>
</dbReference>
<dbReference type="PANTHER" id="PTHR47870:SF1">
    <property type="entry name" value="CYTOCHROME C-TYPE BIOGENESIS PROTEIN CCMH"/>
    <property type="match status" value="1"/>
</dbReference>
<keyword evidence="7" id="KW-1133">Transmembrane helix</keyword>
<sequence>MRRWPWLAIVLLATPALADPVTPPARLAYTQLRDPAQEAQARALMATLRCVVCQGQSIADSDASMAGDMRALVRSRIAAGERPEAIRTWLVARYGDYVTYDPPFGAATWPLWLAPIALLAVGAAVARSSFRRRAR</sequence>
<evidence type="ECO:0000259" key="8">
    <source>
        <dbReference type="Pfam" id="PF03918"/>
    </source>
</evidence>
<dbReference type="InterPro" id="IPR038297">
    <property type="entry name" value="CcmH/CycL/NrfF/Ccl2_sf"/>
</dbReference>
<dbReference type="AlphaFoldDB" id="A0A9X2HS69"/>
<keyword evidence="7" id="KW-0472">Membrane</keyword>
<dbReference type="RefSeq" id="WP_254288477.1">
    <property type="nucleotide sequence ID" value="NZ_JAMLDY010000006.1"/>
</dbReference>
<dbReference type="InterPro" id="IPR051263">
    <property type="entry name" value="C-type_cytochrome_biogenesis"/>
</dbReference>
<evidence type="ECO:0000256" key="4">
    <source>
        <dbReference type="ARBA" id="ARBA00022729"/>
    </source>
</evidence>
<dbReference type="GO" id="GO:0017004">
    <property type="term" value="P:cytochrome complex assembly"/>
    <property type="evidence" value="ECO:0007669"/>
    <property type="project" value="UniProtKB-KW"/>
</dbReference>
<accession>A0A9X2HS69</accession>
<feature type="chain" id="PRO_5041013474" description="Cytochrome c-type biogenesis protein" evidence="7">
    <location>
        <begin position="19"/>
        <end position="135"/>
    </location>
</feature>
<evidence type="ECO:0000256" key="7">
    <source>
        <dbReference type="RuleBase" id="RU364112"/>
    </source>
</evidence>
<protein>
    <recommendedName>
        <fullName evidence="7">Cytochrome c-type biogenesis protein</fullName>
    </recommendedName>
</protein>
<keyword evidence="7" id="KW-0812">Transmembrane</keyword>
<evidence type="ECO:0000256" key="6">
    <source>
        <dbReference type="ARBA" id="ARBA00023004"/>
    </source>
</evidence>
<feature type="transmembrane region" description="Helical" evidence="7">
    <location>
        <begin position="109"/>
        <end position="126"/>
    </location>
</feature>
<feature type="signal peptide" evidence="7">
    <location>
        <begin position="1"/>
        <end position="18"/>
    </location>
</feature>
<comment type="caution">
    <text evidence="9">The sequence shown here is derived from an EMBL/GenBank/DDBJ whole genome shotgun (WGS) entry which is preliminary data.</text>
</comment>
<proteinExistence type="inferred from homology"/>
<keyword evidence="10" id="KW-1185">Reference proteome</keyword>
<keyword evidence="3 7" id="KW-0479">Metal-binding</keyword>
<comment type="similarity">
    <text evidence="1 7">Belongs to the CcmH/CycL/Ccl2/NrfF family.</text>
</comment>
<name>A0A9X2HS69_9SPHN</name>
<dbReference type="PANTHER" id="PTHR47870">
    <property type="entry name" value="CYTOCHROME C-TYPE BIOGENESIS PROTEIN CCMH"/>
    <property type="match status" value="1"/>
</dbReference>
<dbReference type="GO" id="GO:0046872">
    <property type="term" value="F:metal ion binding"/>
    <property type="evidence" value="ECO:0007669"/>
    <property type="project" value="UniProtKB-KW"/>
</dbReference>
<evidence type="ECO:0000256" key="3">
    <source>
        <dbReference type="ARBA" id="ARBA00022723"/>
    </source>
</evidence>
<dbReference type="InterPro" id="IPR005616">
    <property type="entry name" value="CcmH/CycL/Ccl2/NrfF_N"/>
</dbReference>
<keyword evidence="4 7" id="KW-0732">Signal</keyword>
<dbReference type="CDD" id="cd16378">
    <property type="entry name" value="CcmH_N"/>
    <property type="match status" value="1"/>
</dbReference>
<keyword evidence="6 7" id="KW-0408">Iron</keyword>
<dbReference type="Pfam" id="PF03918">
    <property type="entry name" value="CcmH"/>
    <property type="match status" value="1"/>
</dbReference>
<gene>
    <name evidence="9" type="ORF">M9979_06235</name>
</gene>
<comment type="function">
    <text evidence="7">Possible subunit of a heme lyase.</text>
</comment>
<evidence type="ECO:0000313" key="10">
    <source>
        <dbReference type="Proteomes" id="UP001139486"/>
    </source>
</evidence>
<keyword evidence="5" id="KW-0201">Cytochrome c-type biogenesis</keyword>
<dbReference type="Gene3D" id="1.10.8.640">
    <property type="entry name" value="Cytochrome C biogenesis protein"/>
    <property type="match status" value="1"/>
</dbReference>
<evidence type="ECO:0000256" key="2">
    <source>
        <dbReference type="ARBA" id="ARBA00022617"/>
    </source>
</evidence>
<evidence type="ECO:0000256" key="1">
    <source>
        <dbReference type="ARBA" id="ARBA00010342"/>
    </source>
</evidence>
<dbReference type="Proteomes" id="UP001139486">
    <property type="component" value="Unassembled WGS sequence"/>
</dbReference>
<feature type="domain" description="CcmH/CycL/Ccl2/NrfF N-terminal" evidence="8">
    <location>
        <begin position="27"/>
        <end position="134"/>
    </location>
</feature>
<keyword evidence="2 7" id="KW-0349">Heme</keyword>
<organism evidence="9 10">
    <name type="scientific">Sphingomonas liriopis</name>
    <dbReference type="NCBI Taxonomy" id="2949094"/>
    <lineage>
        <taxon>Bacteria</taxon>
        <taxon>Pseudomonadati</taxon>
        <taxon>Pseudomonadota</taxon>
        <taxon>Alphaproteobacteria</taxon>
        <taxon>Sphingomonadales</taxon>
        <taxon>Sphingomonadaceae</taxon>
        <taxon>Sphingomonas</taxon>
    </lineage>
</organism>